<protein>
    <submittedName>
        <fullName evidence="2">Uncharacterized protein</fullName>
    </submittedName>
</protein>
<organism evidence="2 3">
    <name type="scientific">Shewanella woodyi (strain ATCC 51908 / MS32)</name>
    <dbReference type="NCBI Taxonomy" id="392500"/>
    <lineage>
        <taxon>Bacteria</taxon>
        <taxon>Pseudomonadati</taxon>
        <taxon>Pseudomonadota</taxon>
        <taxon>Gammaproteobacteria</taxon>
        <taxon>Alteromonadales</taxon>
        <taxon>Shewanellaceae</taxon>
        <taxon>Shewanella</taxon>
    </lineage>
</organism>
<dbReference type="STRING" id="392500.Swoo_2639"/>
<sequence length="194" mass="22989">MIKKEKLEVEYKLYRSINFNMDDSKWYKKPEMIVAFSALFISVVTTIVGIYSAYVDRSYARASVWPRIEIARSYNEQSFELWVTNSGTGPAIIKHAEVTFKDSVIHQWKDLGNIPNFIQSHLSSRILPSQQKIKPIMFNYKKRAEIDSILRMDDYLTINICYCSIYNECWETDRNNRLTEVERCEINEEDRFLQ</sequence>
<dbReference type="eggNOG" id="ENOG5033E3J">
    <property type="taxonomic scope" value="Bacteria"/>
</dbReference>
<accession>B1KHN1</accession>
<dbReference type="RefSeq" id="WP_012325256.1">
    <property type="nucleotide sequence ID" value="NC_010506.1"/>
</dbReference>
<dbReference type="Proteomes" id="UP000002168">
    <property type="component" value="Chromosome"/>
</dbReference>
<dbReference type="AlphaFoldDB" id="B1KHN1"/>
<dbReference type="HOGENOM" id="CLU_1401614_0_0_6"/>
<evidence type="ECO:0000256" key="1">
    <source>
        <dbReference type="SAM" id="Phobius"/>
    </source>
</evidence>
<proteinExistence type="predicted"/>
<gene>
    <name evidence="2" type="ordered locus">Swoo_2639</name>
</gene>
<name>B1KHN1_SHEWM</name>
<keyword evidence="3" id="KW-1185">Reference proteome</keyword>
<evidence type="ECO:0000313" key="3">
    <source>
        <dbReference type="Proteomes" id="UP000002168"/>
    </source>
</evidence>
<keyword evidence="1" id="KW-0472">Membrane</keyword>
<dbReference type="EMBL" id="CP000961">
    <property type="protein sequence ID" value="ACA86916.1"/>
    <property type="molecule type" value="Genomic_DNA"/>
</dbReference>
<feature type="transmembrane region" description="Helical" evidence="1">
    <location>
        <begin position="33"/>
        <end position="54"/>
    </location>
</feature>
<keyword evidence="1" id="KW-1133">Transmembrane helix</keyword>
<keyword evidence="1" id="KW-0812">Transmembrane</keyword>
<evidence type="ECO:0000313" key="2">
    <source>
        <dbReference type="EMBL" id="ACA86916.1"/>
    </source>
</evidence>
<dbReference type="KEGG" id="swd:Swoo_2639"/>
<reference evidence="2 3" key="1">
    <citation type="submission" date="2008-02" db="EMBL/GenBank/DDBJ databases">
        <title>Complete sequence of Shewanella woodyi ATCC 51908.</title>
        <authorList>
            <consortium name="US DOE Joint Genome Institute"/>
            <person name="Copeland A."/>
            <person name="Lucas S."/>
            <person name="Lapidus A."/>
            <person name="Glavina del Rio T."/>
            <person name="Dalin E."/>
            <person name="Tice H."/>
            <person name="Bruce D."/>
            <person name="Goodwin L."/>
            <person name="Pitluck S."/>
            <person name="Sims D."/>
            <person name="Brettin T."/>
            <person name="Detter J.C."/>
            <person name="Han C."/>
            <person name="Kuske C.R."/>
            <person name="Schmutz J."/>
            <person name="Larimer F."/>
            <person name="Land M."/>
            <person name="Hauser L."/>
            <person name="Kyrpides N."/>
            <person name="Lykidis A."/>
            <person name="Zhao J.-S."/>
            <person name="Richardson P."/>
        </authorList>
    </citation>
    <scope>NUCLEOTIDE SEQUENCE [LARGE SCALE GENOMIC DNA]</scope>
    <source>
        <strain evidence="3">ATCC 51908 / MS32</strain>
    </source>
</reference>